<dbReference type="EMBL" id="CAFBMK010000517">
    <property type="protein sequence ID" value="CAB4962480.1"/>
    <property type="molecule type" value="Genomic_DNA"/>
</dbReference>
<proteinExistence type="predicted"/>
<reference evidence="1" key="1">
    <citation type="submission" date="2020-05" db="EMBL/GenBank/DDBJ databases">
        <authorList>
            <person name="Chiriac C."/>
            <person name="Salcher M."/>
            <person name="Ghai R."/>
            <person name="Kavagutti S V."/>
        </authorList>
    </citation>
    <scope>NUCLEOTIDE SEQUENCE</scope>
</reference>
<name>A0A6J7L2U5_9ZZZZ</name>
<gene>
    <name evidence="1" type="ORF">UFOPK3564_04159</name>
</gene>
<accession>A0A6J7L2U5</accession>
<dbReference type="AlphaFoldDB" id="A0A6J7L2U5"/>
<evidence type="ECO:0000313" key="1">
    <source>
        <dbReference type="EMBL" id="CAB4962480.1"/>
    </source>
</evidence>
<organism evidence="1">
    <name type="scientific">freshwater metagenome</name>
    <dbReference type="NCBI Taxonomy" id="449393"/>
    <lineage>
        <taxon>unclassified sequences</taxon>
        <taxon>metagenomes</taxon>
        <taxon>ecological metagenomes</taxon>
    </lineage>
</organism>
<sequence>MTSSAGSALPPSSVFSICSCVIRLPSTRLVRYATEAAESSEMSMASEAVCVPLPNFSACEASSWFFAISSARDWIGACGPRCW</sequence>
<protein>
    <submittedName>
        <fullName evidence="1">Unannotated protein</fullName>
    </submittedName>
</protein>